<reference evidence="2" key="1">
    <citation type="submission" date="2021-01" db="EMBL/GenBank/DDBJ databases">
        <title>Whole genome shotgun sequence of Actinoplanes siamensis NBRC 109076.</title>
        <authorList>
            <person name="Komaki H."/>
            <person name="Tamura T."/>
        </authorList>
    </citation>
    <scope>NUCLEOTIDE SEQUENCE</scope>
    <source>
        <strain evidence="2">NBRC 109076</strain>
    </source>
</reference>
<keyword evidence="3" id="KW-1185">Reference proteome</keyword>
<protein>
    <submittedName>
        <fullName evidence="2">Uncharacterized protein</fullName>
    </submittedName>
</protein>
<sequence>MIDHDGAWLPSVTIGLPILGVLTLASLAITVIAILASVIKDYRGHRDHEHWVIAWLAPAALLGLLIGSGAGYWPWGGDYHRLQPATGTVQSVDTRFLAASQYVVVTYDTGLIVRCDDSRCATVTPGEQLRLLCTKEHQFGSPLAADGWGCRWGQAP</sequence>
<organism evidence="2 3">
    <name type="scientific">Actinoplanes siamensis</name>
    <dbReference type="NCBI Taxonomy" id="1223317"/>
    <lineage>
        <taxon>Bacteria</taxon>
        <taxon>Bacillati</taxon>
        <taxon>Actinomycetota</taxon>
        <taxon>Actinomycetes</taxon>
        <taxon>Micromonosporales</taxon>
        <taxon>Micromonosporaceae</taxon>
        <taxon>Actinoplanes</taxon>
    </lineage>
</organism>
<gene>
    <name evidence="2" type="ORF">Asi03nite_62370</name>
</gene>
<dbReference type="Proteomes" id="UP000629619">
    <property type="component" value="Unassembled WGS sequence"/>
</dbReference>
<name>A0A919NDG2_9ACTN</name>
<dbReference type="AlphaFoldDB" id="A0A919NDG2"/>
<evidence type="ECO:0000313" key="2">
    <source>
        <dbReference type="EMBL" id="GIF08699.1"/>
    </source>
</evidence>
<evidence type="ECO:0000313" key="3">
    <source>
        <dbReference type="Proteomes" id="UP000629619"/>
    </source>
</evidence>
<feature type="transmembrane region" description="Helical" evidence="1">
    <location>
        <begin position="14"/>
        <end position="39"/>
    </location>
</feature>
<evidence type="ECO:0000256" key="1">
    <source>
        <dbReference type="SAM" id="Phobius"/>
    </source>
</evidence>
<dbReference type="EMBL" id="BOMW01000066">
    <property type="protein sequence ID" value="GIF08699.1"/>
    <property type="molecule type" value="Genomic_DNA"/>
</dbReference>
<keyword evidence="1" id="KW-1133">Transmembrane helix</keyword>
<feature type="transmembrane region" description="Helical" evidence="1">
    <location>
        <begin position="51"/>
        <end position="75"/>
    </location>
</feature>
<accession>A0A919NDG2</accession>
<keyword evidence="1" id="KW-0472">Membrane</keyword>
<comment type="caution">
    <text evidence="2">The sequence shown here is derived from an EMBL/GenBank/DDBJ whole genome shotgun (WGS) entry which is preliminary data.</text>
</comment>
<proteinExistence type="predicted"/>
<dbReference type="RefSeq" id="WP_203684048.1">
    <property type="nucleotide sequence ID" value="NZ_BOMW01000066.1"/>
</dbReference>
<keyword evidence="1" id="KW-0812">Transmembrane</keyword>